<dbReference type="CDD" id="cd00093">
    <property type="entry name" value="HTH_XRE"/>
    <property type="match status" value="1"/>
</dbReference>
<dbReference type="Gene3D" id="1.10.260.40">
    <property type="entry name" value="lambda repressor-like DNA-binding domains"/>
    <property type="match status" value="1"/>
</dbReference>
<accession>A0AAU7VMH1</accession>
<name>A0AAU7VMH1_9FIRM</name>
<dbReference type="GO" id="GO:0003700">
    <property type="term" value="F:DNA-binding transcription factor activity"/>
    <property type="evidence" value="ECO:0007669"/>
    <property type="project" value="TreeGrafter"/>
</dbReference>
<keyword evidence="1" id="KW-0238">DNA-binding</keyword>
<proteinExistence type="predicted"/>
<dbReference type="PANTHER" id="PTHR46797:SF25">
    <property type="entry name" value="TRANSCRIPTIONAL REGULATOR"/>
    <property type="match status" value="1"/>
</dbReference>
<reference evidence="3" key="1">
    <citation type="journal article" date="2013" name="Extremophiles">
        <title>Proteinivorax tanatarense gen. nov., sp. nov., an anaerobic, haloalkaliphilic, proteolytic bacterium isolated from a decaying algal bloom, and proposal of Proteinivoraceae fam. nov.</title>
        <authorList>
            <person name="Kevbrin V."/>
            <person name="Boltyanskaya Y."/>
            <person name="Zhilina T."/>
            <person name="Kolganova T."/>
            <person name="Lavrentjeva E."/>
            <person name="Kuznetsov B."/>
        </authorList>
    </citation>
    <scope>NUCLEOTIDE SEQUENCE</scope>
    <source>
        <strain evidence="3">Z-910T</strain>
    </source>
</reference>
<protein>
    <submittedName>
        <fullName evidence="3">XRE family transcriptional regulator</fullName>
    </submittedName>
</protein>
<dbReference type="SUPFAM" id="SSF47413">
    <property type="entry name" value="lambda repressor-like DNA-binding domains"/>
    <property type="match status" value="1"/>
</dbReference>
<dbReference type="InterPro" id="IPR011051">
    <property type="entry name" value="RmlC_Cupin_sf"/>
</dbReference>
<dbReference type="RefSeq" id="WP_350344009.1">
    <property type="nucleotide sequence ID" value="NZ_CP158367.1"/>
</dbReference>
<dbReference type="CDD" id="cd02209">
    <property type="entry name" value="cupin_XRE_C"/>
    <property type="match status" value="1"/>
</dbReference>
<evidence type="ECO:0000259" key="2">
    <source>
        <dbReference type="PROSITE" id="PS50943"/>
    </source>
</evidence>
<dbReference type="GO" id="GO:0005829">
    <property type="term" value="C:cytosol"/>
    <property type="evidence" value="ECO:0007669"/>
    <property type="project" value="TreeGrafter"/>
</dbReference>
<dbReference type="PROSITE" id="PS50943">
    <property type="entry name" value="HTH_CROC1"/>
    <property type="match status" value="1"/>
</dbReference>
<dbReference type="Pfam" id="PF07883">
    <property type="entry name" value="Cupin_2"/>
    <property type="match status" value="1"/>
</dbReference>
<dbReference type="InterPro" id="IPR001387">
    <property type="entry name" value="Cro/C1-type_HTH"/>
</dbReference>
<evidence type="ECO:0000313" key="3">
    <source>
        <dbReference type="EMBL" id="XBX75264.1"/>
    </source>
</evidence>
<dbReference type="AlphaFoldDB" id="A0AAU7VMH1"/>
<dbReference type="InterPro" id="IPR050807">
    <property type="entry name" value="TransReg_Diox_bact_type"/>
</dbReference>
<dbReference type="SUPFAM" id="SSF51182">
    <property type="entry name" value="RmlC-like cupins"/>
    <property type="match status" value="1"/>
</dbReference>
<dbReference type="InterPro" id="IPR010982">
    <property type="entry name" value="Lambda_DNA-bd_dom_sf"/>
</dbReference>
<sequence>MKLEVQIGKRVKLLRQEKKITLKELSGKTNLSVGYLSQFERGVNTISIDALAKIAAIFDVNLTYFLPDQPKRSSVILKKHAREVLDTIGSKYAITNLSTNHSDLAVYPRIIEILPSYKKETLKTYQHEGEEFIYVLEGILTFLYKDEVHYLYPGDTAHYQSSTPHNWANDTNMNVKIICVSTPNLFNKLGKNGQKV</sequence>
<organism evidence="3">
    <name type="scientific">Proteinivorax tanatarense</name>
    <dbReference type="NCBI Taxonomy" id="1260629"/>
    <lineage>
        <taxon>Bacteria</taxon>
        <taxon>Bacillati</taxon>
        <taxon>Bacillota</taxon>
        <taxon>Clostridia</taxon>
        <taxon>Eubacteriales</taxon>
        <taxon>Proteinivoracaceae</taxon>
        <taxon>Proteinivorax</taxon>
    </lineage>
</organism>
<dbReference type="Gene3D" id="2.60.120.10">
    <property type="entry name" value="Jelly Rolls"/>
    <property type="match status" value="1"/>
</dbReference>
<gene>
    <name evidence="3" type="ORF">PRVXT_000376</name>
</gene>
<dbReference type="EMBL" id="CP158367">
    <property type="protein sequence ID" value="XBX75264.1"/>
    <property type="molecule type" value="Genomic_DNA"/>
</dbReference>
<dbReference type="InterPro" id="IPR013096">
    <property type="entry name" value="Cupin_2"/>
</dbReference>
<evidence type="ECO:0000256" key="1">
    <source>
        <dbReference type="ARBA" id="ARBA00023125"/>
    </source>
</evidence>
<dbReference type="SMART" id="SM00530">
    <property type="entry name" value="HTH_XRE"/>
    <property type="match status" value="1"/>
</dbReference>
<dbReference type="InterPro" id="IPR014710">
    <property type="entry name" value="RmlC-like_jellyroll"/>
</dbReference>
<reference evidence="3" key="2">
    <citation type="submission" date="2024-06" db="EMBL/GenBank/DDBJ databases">
        <authorList>
            <person name="Petrova K.O."/>
            <person name="Toshchakov S.V."/>
            <person name="Boltjanskaja Y.V."/>
            <person name="Kevbrin V."/>
        </authorList>
    </citation>
    <scope>NUCLEOTIDE SEQUENCE</scope>
    <source>
        <strain evidence="3">Z-910T</strain>
    </source>
</reference>
<dbReference type="GO" id="GO:0003677">
    <property type="term" value="F:DNA binding"/>
    <property type="evidence" value="ECO:0007669"/>
    <property type="project" value="UniProtKB-KW"/>
</dbReference>
<dbReference type="Pfam" id="PF01381">
    <property type="entry name" value="HTH_3"/>
    <property type="match status" value="1"/>
</dbReference>
<feature type="domain" description="HTH cro/C1-type" evidence="2">
    <location>
        <begin position="11"/>
        <end position="65"/>
    </location>
</feature>
<dbReference type="PANTHER" id="PTHR46797">
    <property type="entry name" value="HTH-TYPE TRANSCRIPTIONAL REGULATOR"/>
    <property type="match status" value="1"/>
</dbReference>